<dbReference type="PATRIC" id="fig|279058.17.peg.1035"/>
<keyword evidence="4" id="KW-1185">Reference proteome</keyword>
<feature type="domain" description="Flagellar hook-length control protein-like C-terminal" evidence="2">
    <location>
        <begin position="253"/>
        <end position="325"/>
    </location>
</feature>
<evidence type="ECO:0000313" key="4">
    <source>
        <dbReference type="Proteomes" id="UP000071778"/>
    </source>
</evidence>
<keyword evidence="3" id="KW-0282">Flagellum</keyword>
<dbReference type="Pfam" id="PF02120">
    <property type="entry name" value="Flg_hook"/>
    <property type="match status" value="1"/>
</dbReference>
<proteinExistence type="predicted"/>
<evidence type="ECO:0000259" key="2">
    <source>
        <dbReference type="Pfam" id="PF02120"/>
    </source>
</evidence>
<dbReference type="AlphaFoldDB" id="A0A127PM70"/>
<dbReference type="Proteomes" id="UP000071778">
    <property type="component" value="Chromosome"/>
</dbReference>
<feature type="region of interest" description="Disordered" evidence="1">
    <location>
        <begin position="107"/>
        <end position="146"/>
    </location>
</feature>
<accession>A0A127PM70</accession>
<reference evidence="3 4" key="1">
    <citation type="submission" date="2015-11" db="EMBL/GenBank/DDBJ databases">
        <title>Exploring the genomic traits of fungus-feeding bacterial genus Collimonas.</title>
        <authorList>
            <person name="Song C."/>
            <person name="Schmidt R."/>
            <person name="de Jager V."/>
            <person name="Krzyzanowska D."/>
            <person name="Jongedijk E."/>
            <person name="Cankar K."/>
            <person name="Beekwilder J."/>
            <person name="van Veen A."/>
            <person name="de Boer W."/>
            <person name="van Veen J.A."/>
            <person name="Garbeva P."/>
        </authorList>
    </citation>
    <scope>NUCLEOTIDE SEQUENCE [LARGE SCALE GENOMIC DNA]</scope>
    <source>
        <strain evidence="3 4">Ter282</strain>
    </source>
</reference>
<gene>
    <name evidence="3" type="ORF">CAter282_0962</name>
</gene>
<dbReference type="InterPro" id="IPR038610">
    <property type="entry name" value="FliK-like_C_sf"/>
</dbReference>
<feature type="compositionally biased region" description="Low complexity" evidence="1">
    <location>
        <begin position="120"/>
        <end position="136"/>
    </location>
</feature>
<evidence type="ECO:0000313" key="3">
    <source>
        <dbReference type="EMBL" id="AMP08760.1"/>
    </source>
</evidence>
<protein>
    <submittedName>
        <fullName evidence="3">Flagellar hook-length control FliK family protein</fullName>
    </submittedName>
</protein>
<dbReference type="InterPro" id="IPR021136">
    <property type="entry name" value="Flagellar_hook_control-like_C"/>
</dbReference>
<name>A0A127PM70_9BURK</name>
<feature type="region of interest" description="Disordered" evidence="1">
    <location>
        <begin position="174"/>
        <end position="203"/>
    </location>
</feature>
<keyword evidence="3" id="KW-0966">Cell projection</keyword>
<dbReference type="EMBL" id="CP013235">
    <property type="protein sequence ID" value="AMP08760.1"/>
    <property type="molecule type" value="Genomic_DNA"/>
</dbReference>
<sequence>MWTAATPPLPLQLAAALSRAVSDSGLFYEAHLLQFATGMRSLAQLAQEPQASLGKLLQQYGIDGTEISQQRGGAKQPAEMHATAADAPVAAQGKIASLQAGLPSTAEIVPTSGTTQGTRAPAPEASPSHSPANSEPTDNGGQAAPANPRMQAVTVDIAAAYRAGAAAAIEVVHSRQERGASPSLPADADPVPTGPTGPTVTGMVHPDAVPLVRQQLEMLALSQFRWAGEAWPGAKAEWEIQEHDRRQDGSDNADTASRRWSTRLAMTLPRLGQIELRLTMLGASWHAQLAAVDEASLVSMRADSDQLRRRFQAAGMHLTELQLQQLSVSTVDNTASGKNDDIN</sequence>
<dbReference type="Gene3D" id="3.30.750.140">
    <property type="match status" value="1"/>
</dbReference>
<keyword evidence="3" id="KW-0969">Cilium</keyword>
<dbReference type="RefSeq" id="WP_197467186.1">
    <property type="nucleotide sequence ID" value="NZ_CP013235.1"/>
</dbReference>
<organism evidence="3 4">
    <name type="scientific">Collimonas arenae</name>
    <dbReference type="NCBI Taxonomy" id="279058"/>
    <lineage>
        <taxon>Bacteria</taxon>
        <taxon>Pseudomonadati</taxon>
        <taxon>Pseudomonadota</taxon>
        <taxon>Betaproteobacteria</taxon>
        <taxon>Burkholderiales</taxon>
        <taxon>Oxalobacteraceae</taxon>
        <taxon>Collimonas</taxon>
    </lineage>
</organism>
<evidence type="ECO:0000256" key="1">
    <source>
        <dbReference type="SAM" id="MobiDB-lite"/>
    </source>
</evidence>
<feature type="compositionally biased region" description="Low complexity" evidence="1">
    <location>
        <begin position="190"/>
        <end position="202"/>
    </location>
</feature>